<keyword evidence="5 11" id="KW-0378">Hydrolase</keyword>
<dbReference type="GO" id="GO:0046872">
    <property type="term" value="F:metal ion binding"/>
    <property type="evidence" value="ECO:0007669"/>
    <property type="project" value="UniProtKB-KW"/>
</dbReference>
<evidence type="ECO:0000256" key="7">
    <source>
        <dbReference type="ARBA" id="ARBA00022912"/>
    </source>
</evidence>
<dbReference type="RefSeq" id="XP_021857217.1">
    <property type="nucleotide sequence ID" value="XM_022001525.2"/>
</dbReference>
<keyword evidence="8" id="KW-0464">Manganese</keyword>
<evidence type="ECO:0000256" key="10">
    <source>
        <dbReference type="ARBA" id="ARBA00048336"/>
    </source>
</evidence>
<feature type="compositionally biased region" description="Polar residues" evidence="12">
    <location>
        <begin position="373"/>
        <end position="393"/>
    </location>
</feature>
<dbReference type="CDD" id="cd00143">
    <property type="entry name" value="PP2Cc"/>
    <property type="match status" value="1"/>
</dbReference>
<evidence type="ECO:0000256" key="11">
    <source>
        <dbReference type="RuleBase" id="RU003465"/>
    </source>
</evidence>
<protein>
    <recommendedName>
        <fullName evidence="3">protein-serine/threonine phosphatase</fullName>
        <ecNumber evidence="3">3.1.3.16</ecNumber>
    </recommendedName>
</protein>
<proteinExistence type="inferred from homology"/>
<evidence type="ECO:0000256" key="3">
    <source>
        <dbReference type="ARBA" id="ARBA00013081"/>
    </source>
</evidence>
<evidence type="ECO:0000256" key="5">
    <source>
        <dbReference type="ARBA" id="ARBA00022801"/>
    </source>
</evidence>
<comment type="similarity">
    <text evidence="11">Belongs to the PP2C family.</text>
</comment>
<dbReference type="EC" id="3.1.3.16" evidence="3"/>
<evidence type="ECO:0000256" key="8">
    <source>
        <dbReference type="ARBA" id="ARBA00023211"/>
    </source>
</evidence>
<dbReference type="GO" id="GO:0004722">
    <property type="term" value="F:protein serine/threonine phosphatase activity"/>
    <property type="evidence" value="ECO:0007669"/>
    <property type="project" value="UniProtKB-EC"/>
</dbReference>
<dbReference type="InterPro" id="IPR015655">
    <property type="entry name" value="PP2C"/>
</dbReference>
<keyword evidence="7 11" id="KW-0904">Protein phosphatase</keyword>
<dbReference type="InterPro" id="IPR000222">
    <property type="entry name" value="PP2C_BS"/>
</dbReference>
<evidence type="ECO:0000313" key="14">
    <source>
        <dbReference type="Proteomes" id="UP000813463"/>
    </source>
</evidence>
<feature type="region of interest" description="Disordered" evidence="12">
    <location>
        <begin position="372"/>
        <end position="414"/>
    </location>
</feature>
<feature type="domain" description="PPM-type phosphatase" evidence="13">
    <location>
        <begin position="52"/>
        <end position="342"/>
    </location>
</feature>
<organism evidence="14 15">
    <name type="scientific">Spinacia oleracea</name>
    <name type="common">Spinach</name>
    <dbReference type="NCBI Taxonomy" id="3562"/>
    <lineage>
        <taxon>Eukaryota</taxon>
        <taxon>Viridiplantae</taxon>
        <taxon>Streptophyta</taxon>
        <taxon>Embryophyta</taxon>
        <taxon>Tracheophyta</taxon>
        <taxon>Spermatophyta</taxon>
        <taxon>Magnoliopsida</taxon>
        <taxon>eudicotyledons</taxon>
        <taxon>Gunneridae</taxon>
        <taxon>Pentapetalae</taxon>
        <taxon>Caryophyllales</taxon>
        <taxon>Chenopodiaceae</taxon>
        <taxon>Chenopodioideae</taxon>
        <taxon>Anserineae</taxon>
        <taxon>Spinacia</taxon>
    </lineage>
</organism>
<comment type="cofactor">
    <cofactor evidence="1">
        <name>Mn(2+)</name>
        <dbReference type="ChEBI" id="CHEBI:29035"/>
    </cofactor>
</comment>
<dbReference type="OrthoDB" id="10264738at2759"/>
<reference evidence="14" key="1">
    <citation type="journal article" date="2021" name="Nat. Commun.">
        <title>Genomic analyses provide insights into spinach domestication and the genetic basis of agronomic traits.</title>
        <authorList>
            <person name="Cai X."/>
            <person name="Sun X."/>
            <person name="Xu C."/>
            <person name="Sun H."/>
            <person name="Wang X."/>
            <person name="Ge C."/>
            <person name="Zhang Z."/>
            <person name="Wang Q."/>
            <person name="Fei Z."/>
            <person name="Jiao C."/>
            <person name="Wang Q."/>
        </authorList>
    </citation>
    <scope>NUCLEOTIDE SEQUENCE [LARGE SCALE GENOMIC DNA]</scope>
    <source>
        <strain evidence="14">cv. Varoflay</strain>
    </source>
</reference>
<dbReference type="Pfam" id="PF00481">
    <property type="entry name" value="PP2C"/>
    <property type="match status" value="1"/>
</dbReference>
<dbReference type="InterPro" id="IPR001932">
    <property type="entry name" value="PPM-type_phosphatase-like_dom"/>
</dbReference>
<evidence type="ECO:0000256" key="12">
    <source>
        <dbReference type="SAM" id="MobiDB-lite"/>
    </source>
</evidence>
<gene>
    <name evidence="15" type="primary">LOC110796465</name>
</gene>
<comment type="catalytic activity">
    <reaction evidence="10">
        <text>O-phospho-L-threonyl-[protein] + H2O = L-threonyl-[protein] + phosphate</text>
        <dbReference type="Rhea" id="RHEA:47004"/>
        <dbReference type="Rhea" id="RHEA-COMP:11060"/>
        <dbReference type="Rhea" id="RHEA-COMP:11605"/>
        <dbReference type="ChEBI" id="CHEBI:15377"/>
        <dbReference type="ChEBI" id="CHEBI:30013"/>
        <dbReference type="ChEBI" id="CHEBI:43474"/>
        <dbReference type="ChEBI" id="CHEBI:61977"/>
        <dbReference type="EC" id="3.1.3.16"/>
    </reaction>
</comment>
<evidence type="ECO:0000256" key="2">
    <source>
        <dbReference type="ARBA" id="ARBA00001946"/>
    </source>
</evidence>
<dbReference type="KEGG" id="soe:110796465"/>
<evidence type="ECO:0000256" key="6">
    <source>
        <dbReference type="ARBA" id="ARBA00022842"/>
    </source>
</evidence>
<keyword evidence="14" id="KW-1185">Reference proteome</keyword>
<evidence type="ECO:0000256" key="4">
    <source>
        <dbReference type="ARBA" id="ARBA00022723"/>
    </source>
</evidence>
<dbReference type="Proteomes" id="UP000813463">
    <property type="component" value="Chromosome 3"/>
</dbReference>
<accession>A0A9R0IX22</accession>
<dbReference type="SMART" id="SM00332">
    <property type="entry name" value="PP2Cc"/>
    <property type="match status" value="1"/>
</dbReference>
<comment type="catalytic activity">
    <reaction evidence="9">
        <text>O-phospho-L-seryl-[protein] + H2O = L-seryl-[protein] + phosphate</text>
        <dbReference type="Rhea" id="RHEA:20629"/>
        <dbReference type="Rhea" id="RHEA-COMP:9863"/>
        <dbReference type="Rhea" id="RHEA-COMP:11604"/>
        <dbReference type="ChEBI" id="CHEBI:15377"/>
        <dbReference type="ChEBI" id="CHEBI:29999"/>
        <dbReference type="ChEBI" id="CHEBI:43474"/>
        <dbReference type="ChEBI" id="CHEBI:83421"/>
        <dbReference type="EC" id="3.1.3.16"/>
    </reaction>
</comment>
<evidence type="ECO:0000313" key="15">
    <source>
        <dbReference type="RefSeq" id="XP_021857217.1"/>
    </source>
</evidence>
<evidence type="ECO:0000256" key="1">
    <source>
        <dbReference type="ARBA" id="ARBA00001936"/>
    </source>
</evidence>
<dbReference type="PROSITE" id="PS01032">
    <property type="entry name" value="PPM_1"/>
    <property type="match status" value="1"/>
</dbReference>
<sequence>MGCVYGKCCKRHHGKAKENGVVYGKSGVQGIPVFSERSLESIPVPSHNYSLEYSVLTQRGYYPDSPDKENQDSHCIRTHLCGNSNIHFYGVFDGHGQFGAQCSIFVKDKLVEILSSDSTLLQDPVKAYNDAFLRTNEELHKSDIDDAMSGTTAITALVIGNKLYVANVGDSRAVIALKKGNQIVAQDLSRDQTPFRQDEYERVKTCGARVLSVDQVEGLKDPNVQTWGDEETEGGDPPRLWVQNGMYPGTAFTRSVGDSTAENIGVIAAPEVSVVQLTPDHLFFVVASDGVFEFLPSQAVVDMVSSNEDPRDACSAIVGESYKLWLMHENRTDDITVIIVHIKGLSSSNIGTTGEVSKGDTKPAAVRLKSAASDVSVTTKSDVYQPEGSSLSDQHPFRPVDQSAVVPPLNSQPA</sequence>
<dbReference type="Gene3D" id="3.60.40.10">
    <property type="entry name" value="PPM-type phosphatase domain"/>
    <property type="match status" value="1"/>
</dbReference>
<dbReference type="PANTHER" id="PTHR47992">
    <property type="entry name" value="PROTEIN PHOSPHATASE"/>
    <property type="match status" value="1"/>
</dbReference>
<dbReference type="FunFam" id="3.60.40.10:FF:000007">
    <property type="entry name" value="Phosphatase 2C and cyclic nucleotide-binding/kinase domain-containing protein"/>
    <property type="match status" value="1"/>
</dbReference>
<evidence type="ECO:0000256" key="9">
    <source>
        <dbReference type="ARBA" id="ARBA00047761"/>
    </source>
</evidence>
<dbReference type="GeneID" id="110796465"/>
<keyword evidence="4" id="KW-0479">Metal-binding</keyword>
<evidence type="ECO:0000259" key="13">
    <source>
        <dbReference type="PROSITE" id="PS51746"/>
    </source>
</evidence>
<dbReference type="SUPFAM" id="SSF81606">
    <property type="entry name" value="PP2C-like"/>
    <property type="match status" value="1"/>
</dbReference>
<keyword evidence="6" id="KW-0460">Magnesium</keyword>
<dbReference type="InterPro" id="IPR036457">
    <property type="entry name" value="PPM-type-like_dom_sf"/>
</dbReference>
<name>A0A9R0IX22_SPIOL</name>
<dbReference type="PROSITE" id="PS51746">
    <property type="entry name" value="PPM_2"/>
    <property type="match status" value="1"/>
</dbReference>
<reference evidence="15" key="2">
    <citation type="submission" date="2025-08" db="UniProtKB">
        <authorList>
            <consortium name="RefSeq"/>
        </authorList>
    </citation>
    <scope>IDENTIFICATION</scope>
    <source>
        <tissue evidence="15">Leaf</tissue>
    </source>
</reference>
<comment type="cofactor">
    <cofactor evidence="2">
        <name>Mg(2+)</name>
        <dbReference type="ChEBI" id="CHEBI:18420"/>
    </cofactor>
</comment>
<dbReference type="AlphaFoldDB" id="A0A9R0IX22"/>